<feature type="transmembrane region" description="Helical" evidence="6">
    <location>
        <begin position="107"/>
        <end position="124"/>
    </location>
</feature>
<feature type="transmembrane region" description="Helical" evidence="6">
    <location>
        <begin position="12"/>
        <end position="34"/>
    </location>
</feature>
<dbReference type="PANTHER" id="PTHR22911:SF6">
    <property type="entry name" value="SOLUTE CARRIER FAMILY 35 MEMBER G1"/>
    <property type="match status" value="1"/>
</dbReference>
<evidence type="ECO:0000256" key="6">
    <source>
        <dbReference type="SAM" id="Phobius"/>
    </source>
</evidence>
<accession>A0ABT8Y395</accession>
<name>A0ABT8Y395_9SPHN</name>
<dbReference type="InterPro" id="IPR037185">
    <property type="entry name" value="EmrE-like"/>
</dbReference>
<reference evidence="8" key="1">
    <citation type="submission" date="2023-07" db="EMBL/GenBank/DDBJ databases">
        <authorList>
            <person name="Kim M."/>
        </authorList>
    </citation>
    <scope>NUCLEOTIDE SEQUENCE</scope>
    <source>
        <strain evidence="8">BIUV-7</strain>
    </source>
</reference>
<feature type="transmembrane region" description="Helical" evidence="6">
    <location>
        <begin position="46"/>
        <end position="70"/>
    </location>
</feature>
<feature type="transmembrane region" description="Helical" evidence="6">
    <location>
        <begin position="245"/>
        <end position="264"/>
    </location>
</feature>
<feature type="transmembrane region" description="Helical" evidence="6">
    <location>
        <begin position="82"/>
        <end position="101"/>
    </location>
</feature>
<feature type="domain" description="EamA" evidence="7">
    <location>
        <begin position="17"/>
        <end position="146"/>
    </location>
</feature>
<feature type="transmembrane region" description="Helical" evidence="6">
    <location>
        <begin position="154"/>
        <end position="176"/>
    </location>
</feature>
<evidence type="ECO:0000256" key="4">
    <source>
        <dbReference type="ARBA" id="ARBA00022989"/>
    </source>
</evidence>
<keyword evidence="3 6" id="KW-0812">Transmembrane</keyword>
<comment type="similarity">
    <text evidence="2">Belongs to the drug/metabolite transporter (DMT) superfamily. 10 TMS drug/metabolite exporter (DME) (TC 2.A.7.3) family.</text>
</comment>
<dbReference type="Pfam" id="PF00892">
    <property type="entry name" value="EamA"/>
    <property type="match status" value="2"/>
</dbReference>
<evidence type="ECO:0000256" key="2">
    <source>
        <dbReference type="ARBA" id="ARBA00009853"/>
    </source>
</evidence>
<dbReference type="EMBL" id="JAUOTP010000001">
    <property type="protein sequence ID" value="MDO6412772.1"/>
    <property type="molecule type" value="Genomic_DNA"/>
</dbReference>
<comment type="caution">
    <text evidence="8">The sequence shown here is derived from an EMBL/GenBank/DDBJ whole genome shotgun (WGS) entry which is preliminary data.</text>
</comment>
<dbReference type="InterPro" id="IPR000620">
    <property type="entry name" value="EamA_dom"/>
</dbReference>
<keyword evidence="9" id="KW-1185">Reference proteome</keyword>
<feature type="domain" description="EamA" evidence="7">
    <location>
        <begin position="158"/>
        <end position="282"/>
    </location>
</feature>
<dbReference type="Proteomes" id="UP001169764">
    <property type="component" value="Unassembled WGS sequence"/>
</dbReference>
<keyword evidence="5 6" id="KW-0472">Membrane</keyword>
<evidence type="ECO:0000313" key="8">
    <source>
        <dbReference type="EMBL" id="MDO6412772.1"/>
    </source>
</evidence>
<dbReference type="Gene3D" id="1.10.3730.20">
    <property type="match status" value="1"/>
</dbReference>
<proteinExistence type="inferred from homology"/>
<evidence type="ECO:0000256" key="3">
    <source>
        <dbReference type="ARBA" id="ARBA00022692"/>
    </source>
</evidence>
<evidence type="ECO:0000259" key="7">
    <source>
        <dbReference type="Pfam" id="PF00892"/>
    </source>
</evidence>
<protein>
    <submittedName>
        <fullName evidence="8">DMT family transporter</fullName>
    </submittedName>
</protein>
<evidence type="ECO:0000313" key="9">
    <source>
        <dbReference type="Proteomes" id="UP001169764"/>
    </source>
</evidence>
<sequence length="306" mass="31889">MNAPALPVDRPLLGMGLRTVSSTSFAFMAAFLKAASERGADTMEMLFYRSVCALPLVLAWAAFGPGLASLRTRRPMAHLTRSVIGLSTMVFTFGALSRLPLGEATTITYTAPVFSTILSAIVLHEAIGGRRWAAVAIGFVGMLLVVRPGGGGGLAPVGVAMAVMAAFGQSAVMITLRQIGKTEHTAAIVFWFTSFGTLVGGALLPIFGHTHDATTYALLIGAGLCGGVGQIGLTSSLRFAPVSVVVPFDYLQIIWATFIGWVIFASPPASLTLAGAALITASGIYTAYRESRQGQQPKQALAPPEG</sequence>
<feature type="transmembrane region" description="Helical" evidence="6">
    <location>
        <begin position="188"/>
        <end position="207"/>
    </location>
</feature>
<evidence type="ECO:0000256" key="1">
    <source>
        <dbReference type="ARBA" id="ARBA00004141"/>
    </source>
</evidence>
<comment type="subcellular location">
    <subcellularLocation>
        <location evidence="1">Membrane</location>
        <topology evidence="1">Multi-pass membrane protein</topology>
    </subcellularLocation>
</comment>
<dbReference type="SUPFAM" id="SSF103481">
    <property type="entry name" value="Multidrug resistance efflux transporter EmrE"/>
    <property type="match status" value="2"/>
</dbReference>
<keyword evidence="4 6" id="KW-1133">Transmembrane helix</keyword>
<organism evidence="8 9">
    <name type="scientific">Sphingomonas natans</name>
    <dbReference type="NCBI Taxonomy" id="3063330"/>
    <lineage>
        <taxon>Bacteria</taxon>
        <taxon>Pseudomonadati</taxon>
        <taxon>Pseudomonadota</taxon>
        <taxon>Alphaproteobacteria</taxon>
        <taxon>Sphingomonadales</taxon>
        <taxon>Sphingomonadaceae</taxon>
        <taxon>Sphingomonas</taxon>
    </lineage>
</organism>
<dbReference type="PANTHER" id="PTHR22911">
    <property type="entry name" value="ACYL-MALONYL CONDENSING ENZYME-RELATED"/>
    <property type="match status" value="1"/>
</dbReference>
<evidence type="ECO:0000256" key="5">
    <source>
        <dbReference type="ARBA" id="ARBA00023136"/>
    </source>
</evidence>
<gene>
    <name evidence="8" type="ORF">Q4F19_00095</name>
</gene>
<dbReference type="RefSeq" id="WP_303539108.1">
    <property type="nucleotide sequence ID" value="NZ_JAUOTP010000001.1"/>
</dbReference>
<feature type="transmembrane region" description="Helical" evidence="6">
    <location>
        <begin position="270"/>
        <end position="288"/>
    </location>
</feature>
<feature type="transmembrane region" description="Helical" evidence="6">
    <location>
        <begin position="213"/>
        <end position="233"/>
    </location>
</feature>